<proteinExistence type="predicted"/>
<gene>
    <name evidence="1" type="ORF">NCTC12993_00989</name>
</gene>
<dbReference type="AlphaFoldDB" id="A0A485AA17"/>
<dbReference type="EMBL" id="CAADJD010000011">
    <property type="protein sequence ID" value="VFS58297.1"/>
    <property type="molecule type" value="Genomic_DNA"/>
</dbReference>
<protein>
    <submittedName>
        <fullName evidence="1">Uncharacterized protein</fullName>
    </submittedName>
</protein>
<organism evidence="1 2">
    <name type="scientific">Kluyvera cryocrescens</name>
    <name type="common">Kluyvera citrophila</name>
    <dbReference type="NCBI Taxonomy" id="580"/>
    <lineage>
        <taxon>Bacteria</taxon>
        <taxon>Pseudomonadati</taxon>
        <taxon>Pseudomonadota</taxon>
        <taxon>Gammaproteobacteria</taxon>
        <taxon>Enterobacterales</taxon>
        <taxon>Enterobacteriaceae</taxon>
        <taxon>Kluyvera</taxon>
    </lineage>
</organism>
<sequence>MRFAFGELLHMHQRQHFIHAGSDFGFWQFVLLEAKGNILFDGHMREERIRLEHHINRA</sequence>
<accession>A0A485AA17</accession>
<evidence type="ECO:0000313" key="1">
    <source>
        <dbReference type="EMBL" id="VFS58297.1"/>
    </source>
</evidence>
<name>A0A485AA17_KLUCR</name>
<dbReference type="Proteomes" id="UP000401081">
    <property type="component" value="Unassembled WGS sequence"/>
</dbReference>
<keyword evidence="2" id="KW-1185">Reference proteome</keyword>
<reference evidence="1 2" key="1">
    <citation type="submission" date="2019-03" db="EMBL/GenBank/DDBJ databases">
        <authorList>
            <consortium name="Pathogen Informatics"/>
        </authorList>
    </citation>
    <scope>NUCLEOTIDE SEQUENCE [LARGE SCALE GENOMIC DNA]</scope>
    <source>
        <strain evidence="1 2">NCTC12993</strain>
    </source>
</reference>
<evidence type="ECO:0000313" key="2">
    <source>
        <dbReference type="Proteomes" id="UP000401081"/>
    </source>
</evidence>